<dbReference type="EMBL" id="JACPUR010000001">
    <property type="protein sequence ID" value="MBI3126127.1"/>
    <property type="molecule type" value="Genomic_DNA"/>
</dbReference>
<dbReference type="InterPro" id="IPR055905">
    <property type="entry name" value="DUF7482"/>
</dbReference>
<organism evidence="2 3">
    <name type="scientific">Tectimicrobiota bacterium</name>
    <dbReference type="NCBI Taxonomy" id="2528274"/>
    <lineage>
        <taxon>Bacteria</taxon>
        <taxon>Pseudomonadati</taxon>
        <taxon>Nitrospinota/Tectimicrobiota group</taxon>
        <taxon>Candidatus Tectimicrobiota</taxon>
    </lineage>
</organism>
<name>A0A932HVR0_UNCTE</name>
<evidence type="ECO:0000259" key="1">
    <source>
        <dbReference type="Pfam" id="PF24298"/>
    </source>
</evidence>
<proteinExistence type="predicted"/>
<evidence type="ECO:0000313" key="2">
    <source>
        <dbReference type="EMBL" id="MBI3126127.1"/>
    </source>
</evidence>
<sequence>MSRLPLFALMAAVALTGYAVGFYVQPASAPTGSMKAPAGAPVVPPVTGYSEGREILFIHTEASDPKIAKLLTDMMGSPVLHVPSLARVPGENLARVYVYKNGLKPEGPRGPLGFQPDVFENPPGQAGYRPLRKVALVAWKDEKAARLQKSAAEVKEAMRKGEITVEDSGIVVNMPFLTWPGGKR</sequence>
<dbReference type="AlphaFoldDB" id="A0A932HVR0"/>
<reference evidence="2" key="1">
    <citation type="submission" date="2020-07" db="EMBL/GenBank/DDBJ databases">
        <title>Huge and variable diversity of episymbiotic CPR bacteria and DPANN archaea in groundwater ecosystems.</title>
        <authorList>
            <person name="He C.Y."/>
            <person name="Keren R."/>
            <person name="Whittaker M."/>
            <person name="Farag I.F."/>
            <person name="Doudna J."/>
            <person name="Cate J.H.D."/>
            <person name="Banfield J.F."/>
        </authorList>
    </citation>
    <scope>NUCLEOTIDE SEQUENCE</scope>
    <source>
        <strain evidence="2">NC_groundwater_763_Ag_S-0.2um_68_21</strain>
    </source>
</reference>
<feature type="domain" description="DUF7482" evidence="1">
    <location>
        <begin position="51"/>
        <end position="183"/>
    </location>
</feature>
<protein>
    <recommendedName>
        <fullName evidence="1">DUF7482 domain-containing protein</fullName>
    </recommendedName>
</protein>
<dbReference type="Pfam" id="PF24298">
    <property type="entry name" value="DUF7482"/>
    <property type="match status" value="1"/>
</dbReference>
<accession>A0A932HVR0</accession>
<evidence type="ECO:0000313" key="3">
    <source>
        <dbReference type="Proteomes" id="UP000782312"/>
    </source>
</evidence>
<dbReference type="Proteomes" id="UP000782312">
    <property type="component" value="Unassembled WGS sequence"/>
</dbReference>
<comment type="caution">
    <text evidence="2">The sequence shown here is derived from an EMBL/GenBank/DDBJ whole genome shotgun (WGS) entry which is preliminary data.</text>
</comment>
<gene>
    <name evidence="2" type="ORF">HYZ11_00810</name>
</gene>